<dbReference type="Proteomes" id="UP000199517">
    <property type="component" value="Unassembled WGS sequence"/>
</dbReference>
<evidence type="ECO:0000256" key="2">
    <source>
        <dbReference type="ARBA" id="ARBA00022481"/>
    </source>
</evidence>
<evidence type="ECO:0000256" key="1">
    <source>
        <dbReference type="ARBA" id="ARBA00004370"/>
    </source>
</evidence>
<name>A0A1I1VN53_9BURK</name>
<dbReference type="AlphaFoldDB" id="A0A1I1VN53"/>
<keyword evidence="9" id="KW-1185">Reference proteome</keyword>
<dbReference type="CDD" id="cd06225">
    <property type="entry name" value="HAMP"/>
    <property type="match status" value="1"/>
</dbReference>
<evidence type="ECO:0000256" key="4">
    <source>
        <dbReference type="PROSITE-ProRule" id="PRU00284"/>
    </source>
</evidence>
<evidence type="ECO:0000256" key="5">
    <source>
        <dbReference type="SAM" id="Phobius"/>
    </source>
</evidence>
<keyword evidence="4" id="KW-0807">Transducer</keyword>
<keyword evidence="5" id="KW-0812">Transmembrane</keyword>
<protein>
    <submittedName>
        <fullName evidence="8">Methyl-accepting chemotaxis protein</fullName>
    </submittedName>
</protein>
<keyword evidence="5" id="KW-0472">Membrane</keyword>
<dbReference type="SMART" id="SM00283">
    <property type="entry name" value="MA"/>
    <property type="match status" value="1"/>
</dbReference>
<dbReference type="InterPro" id="IPR003660">
    <property type="entry name" value="HAMP_dom"/>
</dbReference>
<evidence type="ECO:0000313" key="9">
    <source>
        <dbReference type="Proteomes" id="UP000199517"/>
    </source>
</evidence>
<dbReference type="EMBL" id="FOMQ01000007">
    <property type="protein sequence ID" value="SFD84244.1"/>
    <property type="molecule type" value="Genomic_DNA"/>
</dbReference>
<dbReference type="InterPro" id="IPR004089">
    <property type="entry name" value="MCPsignal_dom"/>
</dbReference>
<dbReference type="GO" id="GO:0007165">
    <property type="term" value="P:signal transduction"/>
    <property type="evidence" value="ECO:0007669"/>
    <property type="project" value="UniProtKB-KW"/>
</dbReference>
<dbReference type="PRINTS" id="PR00260">
    <property type="entry name" value="CHEMTRNSDUCR"/>
</dbReference>
<dbReference type="Pfam" id="PF00015">
    <property type="entry name" value="MCPsignal"/>
    <property type="match status" value="1"/>
</dbReference>
<dbReference type="FunFam" id="1.10.287.950:FF:000001">
    <property type="entry name" value="Methyl-accepting chemotaxis sensory transducer"/>
    <property type="match status" value="1"/>
</dbReference>
<dbReference type="CDD" id="cd11386">
    <property type="entry name" value="MCP_signal"/>
    <property type="match status" value="1"/>
</dbReference>
<dbReference type="PROSITE" id="PS50111">
    <property type="entry name" value="CHEMOTAXIS_TRANSDUC_2"/>
    <property type="match status" value="1"/>
</dbReference>
<dbReference type="PANTHER" id="PTHR43531">
    <property type="entry name" value="PROTEIN ICFG"/>
    <property type="match status" value="1"/>
</dbReference>
<dbReference type="PROSITE" id="PS50885">
    <property type="entry name" value="HAMP"/>
    <property type="match status" value="1"/>
</dbReference>
<dbReference type="STRING" id="32040.SAMN04489710_1073"/>
<dbReference type="InterPro" id="IPR004090">
    <property type="entry name" value="Chemotax_Me-accpt_rcpt"/>
</dbReference>
<feature type="domain" description="Methyl-accepting transducer" evidence="6">
    <location>
        <begin position="272"/>
        <end position="501"/>
    </location>
</feature>
<keyword evidence="2" id="KW-0488">Methylation</keyword>
<keyword evidence="5" id="KW-1133">Transmembrane helix</keyword>
<comment type="similarity">
    <text evidence="3">Belongs to the methyl-accepting chemotaxis (MCP) protein family.</text>
</comment>
<dbReference type="RefSeq" id="WP_092952547.1">
    <property type="nucleotide sequence ID" value="NZ_FOMQ01000007.1"/>
</dbReference>
<dbReference type="GO" id="GO:0004888">
    <property type="term" value="F:transmembrane signaling receptor activity"/>
    <property type="evidence" value="ECO:0007669"/>
    <property type="project" value="InterPro"/>
</dbReference>
<dbReference type="Gene3D" id="1.10.287.950">
    <property type="entry name" value="Methyl-accepting chemotaxis protein"/>
    <property type="match status" value="1"/>
</dbReference>
<dbReference type="SUPFAM" id="SSF58104">
    <property type="entry name" value="Methyl-accepting chemotaxis protein (MCP) signaling domain"/>
    <property type="match status" value="1"/>
</dbReference>
<feature type="transmembrane region" description="Helical" evidence="5">
    <location>
        <begin position="191"/>
        <end position="213"/>
    </location>
</feature>
<evidence type="ECO:0000259" key="6">
    <source>
        <dbReference type="PROSITE" id="PS50111"/>
    </source>
</evidence>
<evidence type="ECO:0000313" key="8">
    <source>
        <dbReference type="EMBL" id="SFD84244.1"/>
    </source>
</evidence>
<accession>A0A1I1VN53</accession>
<proteinExistence type="inferred from homology"/>
<dbReference type="Pfam" id="PF00672">
    <property type="entry name" value="HAMP"/>
    <property type="match status" value="1"/>
</dbReference>
<feature type="domain" description="HAMP" evidence="7">
    <location>
        <begin position="215"/>
        <end position="267"/>
    </location>
</feature>
<evidence type="ECO:0000256" key="3">
    <source>
        <dbReference type="ARBA" id="ARBA00029447"/>
    </source>
</evidence>
<reference evidence="9" key="1">
    <citation type="submission" date="2016-10" db="EMBL/GenBank/DDBJ databases">
        <authorList>
            <person name="Varghese N."/>
            <person name="Submissions S."/>
        </authorList>
    </citation>
    <scope>NUCLEOTIDE SEQUENCE [LARGE SCALE GENOMIC DNA]</scope>
    <source>
        <strain evidence="9">DSM 7481</strain>
    </source>
</reference>
<dbReference type="PANTHER" id="PTHR43531:SF14">
    <property type="entry name" value="METHYL-ACCEPTING CHEMOTAXIS PROTEIN I-RELATED"/>
    <property type="match status" value="1"/>
</dbReference>
<dbReference type="InterPro" id="IPR024478">
    <property type="entry name" value="HlyB_4HB_MCP"/>
</dbReference>
<dbReference type="OrthoDB" id="9763018at2"/>
<evidence type="ECO:0000259" key="7">
    <source>
        <dbReference type="PROSITE" id="PS50885"/>
    </source>
</evidence>
<organism evidence="8 9">
    <name type="scientific">Paracidovorax konjaci</name>
    <dbReference type="NCBI Taxonomy" id="32040"/>
    <lineage>
        <taxon>Bacteria</taxon>
        <taxon>Pseudomonadati</taxon>
        <taxon>Pseudomonadota</taxon>
        <taxon>Betaproteobacteria</taxon>
        <taxon>Burkholderiales</taxon>
        <taxon>Comamonadaceae</taxon>
        <taxon>Paracidovorax</taxon>
    </lineage>
</organism>
<dbReference type="SMART" id="SM00304">
    <property type="entry name" value="HAMP"/>
    <property type="match status" value="1"/>
</dbReference>
<gene>
    <name evidence="8" type="ORF">SAMN04489710_1073</name>
</gene>
<dbReference type="InterPro" id="IPR051310">
    <property type="entry name" value="MCP_chemotaxis"/>
</dbReference>
<comment type="subcellular location">
    <subcellularLocation>
        <location evidence="1">Membrane</location>
    </subcellularLocation>
</comment>
<dbReference type="GO" id="GO:0006935">
    <property type="term" value="P:chemotaxis"/>
    <property type="evidence" value="ECO:0007669"/>
    <property type="project" value="InterPro"/>
</dbReference>
<dbReference type="Pfam" id="PF12729">
    <property type="entry name" value="4HB_MCP_1"/>
    <property type="match status" value="1"/>
</dbReference>
<dbReference type="GO" id="GO:0005886">
    <property type="term" value="C:plasma membrane"/>
    <property type="evidence" value="ECO:0007669"/>
    <property type="project" value="TreeGrafter"/>
</dbReference>
<sequence length="544" mass="56705">MHILRQIKIGPRLALGFGALLVLLLLLGAFGIFQLRSLNHHASELGTNWLPSVRAVGDIRSIMNDGRRASLRRVVDPSPGVRQELLGRIKAAFETRLPAALAVYEPKISSPQERQLFETFRGRLEDYRASETRLVTLSDTEGSGLDARAQAAAASAKAFSEATDVLGQLIQLNEEGGTQAAAAASAGYERALAVFIAVIAVSLLSGLGLAVAVTRSITRPLETGVAVATAVAEGDLTSAFHIEGKDEPAALLHALQHMNLRLVEMVGQVRHGSENIATGAAEIAMGNADLSQRTEQQASSLEETAASMEELSSTVRTNSDTAREANQLAARAAQAAEQGGTIVGRVVETMQEIAASSGKISDIIGVIDSIAFQTNILALNAAVEAARAGEQGRGFAVVAGEVRTLAQRSAQAAKEIKALITDSVGKVDNGSTLAGSAGQSMDGIVAQVRQVSALISEIANASAEQSSGIGQVGEAVNHLDQVTQQNAALVEESAAAAASLRSQSEQLSALVAVFRLERASVDAAPARTVHATRPQLLRHALAAA</sequence>